<dbReference type="OrthoDB" id="8120565at2759"/>
<keyword evidence="4 5" id="KW-0472">Membrane</keyword>
<comment type="subcellular location">
    <subcellularLocation>
        <location evidence="1">Membrane</location>
        <topology evidence="1">Multi-pass membrane protein</topology>
    </subcellularLocation>
</comment>
<feature type="transmembrane region" description="Helical" evidence="5">
    <location>
        <begin position="25"/>
        <end position="42"/>
    </location>
</feature>
<dbReference type="PROSITE" id="PS50850">
    <property type="entry name" value="MFS"/>
    <property type="match status" value="1"/>
</dbReference>
<dbReference type="Pfam" id="PF00083">
    <property type="entry name" value="Sugar_tr"/>
    <property type="match status" value="1"/>
</dbReference>
<dbReference type="EMBL" id="JABSTR010000008">
    <property type="protein sequence ID" value="KAH9377778.1"/>
    <property type="molecule type" value="Genomic_DNA"/>
</dbReference>
<dbReference type="PANTHER" id="PTHR48021">
    <property type="match status" value="1"/>
</dbReference>
<dbReference type="Gene3D" id="1.20.1250.20">
    <property type="entry name" value="MFS general substrate transporter like domains"/>
    <property type="match status" value="1"/>
</dbReference>
<name>A0A9J6GQX5_HAELO</name>
<evidence type="ECO:0000256" key="5">
    <source>
        <dbReference type="SAM" id="Phobius"/>
    </source>
</evidence>
<keyword evidence="8" id="KW-1185">Reference proteome</keyword>
<dbReference type="InterPro" id="IPR050549">
    <property type="entry name" value="MFS_Trehalose_Transporter"/>
</dbReference>
<gene>
    <name evidence="7" type="ORF">HPB48_012193</name>
</gene>
<dbReference type="SUPFAM" id="SSF103473">
    <property type="entry name" value="MFS general substrate transporter"/>
    <property type="match status" value="1"/>
</dbReference>
<dbReference type="InterPro" id="IPR020846">
    <property type="entry name" value="MFS_dom"/>
</dbReference>
<dbReference type="VEuPathDB" id="VectorBase:HLOH_041172"/>
<proteinExistence type="predicted"/>
<comment type="caution">
    <text evidence="7">The sequence shown here is derived from an EMBL/GenBank/DDBJ whole genome shotgun (WGS) entry which is preliminary data.</text>
</comment>
<keyword evidence="3 5" id="KW-1133">Transmembrane helix</keyword>
<dbReference type="AlphaFoldDB" id="A0A9J6GQX5"/>
<evidence type="ECO:0000313" key="8">
    <source>
        <dbReference type="Proteomes" id="UP000821853"/>
    </source>
</evidence>
<evidence type="ECO:0000256" key="4">
    <source>
        <dbReference type="ARBA" id="ARBA00023136"/>
    </source>
</evidence>
<dbReference type="InterPro" id="IPR036259">
    <property type="entry name" value="MFS_trans_sf"/>
</dbReference>
<dbReference type="GO" id="GO:0016020">
    <property type="term" value="C:membrane"/>
    <property type="evidence" value="ECO:0007669"/>
    <property type="project" value="UniProtKB-SubCell"/>
</dbReference>
<organism evidence="7 8">
    <name type="scientific">Haemaphysalis longicornis</name>
    <name type="common">Bush tick</name>
    <dbReference type="NCBI Taxonomy" id="44386"/>
    <lineage>
        <taxon>Eukaryota</taxon>
        <taxon>Metazoa</taxon>
        <taxon>Ecdysozoa</taxon>
        <taxon>Arthropoda</taxon>
        <taxon>Chelicerata</taxon>
        <taxon>Arachnida</taxon>
        <taxon>Acari</taxon>
        <taxon>Parasitiformes</taxon>
        <taxon>Ixodida</taxon>
        <taxon>Ixodoidea</taxon>
        <taxon>Ixodidae</taxon>
        <taxon>Haemaphysalinae</taxon>
        <taxon>Haemaphysalis</taxon>
    </lineage>
</organism>
<evidence type="ECO:0000259" key="6">
    <source>
        <dbReference type="PROSITE" id="PS50850"/>
    </source>
</evidence>
<sequence length="97" mass="10481">MSLGAVFGCLAGAPLTQLCGRRWSFVGASLFLIASWLTVVRVQQTFFLYTARFVTGFFTGLISLIVPAHIAEMAVATKRGSHVSVDTGLPWFAIISE</sequence>
<dbReference type="GO" id="GO:0022857">
    <property type="term" value="F:transmembrane transporter activity"/>
    <property type="evidence" value="ECO:0007669"/>
    <property type="project" value="InterPro"/>
</dbReference>
<dbReference type="PANTHER" id="PTHR48021:SF1">
    <property type="entry name" value="GH07001P-RELATED"/>
    <property type="match status" value="1"/>
</dbReference>
<evidence type="ECO:0000313" key="7">
    <source>
        <dbReference type="EMBL" id="KAH9377778.1"/>
    </source>
</evidence>
<evidence type="ECO:0000256" key="2">
    <source>
        <dbReference type="ARBA" id="ARBA00022692"/>
    </source>
</evidence>
<dbReference type="Proteomes" id="UP000821853">
    <property type="component" value="Unassembled WGS sequence"/>
</dbReference>
<protein>
    <recommendedName>
        <fullName evidence="6">Major facilitator superfamily (MFS) profile domain-containing protein</fullName>
    </recommendedName>
</protein>
<feature type="transmembrane region" description="Helical" evidence="5">
    <location>
        <begin position="49"/>
        <end position="70"/>
    </location>
</feature>
<reference evidence="7 8" key="1">
    <citation type="journal article" date="2020" name="Cell">
        <title>Large-Scale Comparative Analyses of Tick Genomes Elucidate Their Genetic Diversity and Vector Capacities.</title>
        <authorList>
            <consortium name="Tick Genome and Microbiome Consortium (TIGMIC)"/>
            <person name="Jia N."/>
            <person name="Wang J."/>
            <person name="Shi W."/>
            <person name="Du L."/>
            <person name="Sun Y."/>
            <person name="Zhan W."/>
            <person name="Jiang J.F."/>
            <person name="Wang Q."/>
            <person name="Zhang B."/>
            <person name="Ji P."/>
            <person name="Bell-Sakyi L."/>
            <person name="Cui X.M."/>
            <person name="Yuan T.T."/>
            <person name="Jiang B.G."/>
            <person name="Yang W.F."/>
            <person name="Lam T.T."/>
            <person name="Chang Q.C."/>
            <person name="Ding S.J."/>
            <person name="Wang X.J."/>
            <person name="Zhu J.G."/>
            <person name="Ruan X.D."/>
            <person name="Zhao L."/>
            <person name="Wei J.T."/>
            <person name="Ye R.Z."/>
            <person name="Que T.C."/>
            <person name="Du C.H."/>
            <person name="Zhou Y.H."/>
            <person name="Cheng J.X."/>
            <person name="Dai P.F."/>
            <person name="Guo W.B."/>
            <person name="Han X.H."/>
            <person name="Huang E.J."/>
            <person name="Li L.F."/>
            <person name="Wei W."/>
            <person name="Gao Y.C."/>
            <person name="Liu J.Z."/>
            <person name="Shao H.Z."/>
            <person name="Wang X."/>
            <person name="Wang C.C."/>
            <person name="Yang T.C."/>
            <person name="Huo Q.B."/>
            <person name="Li W."/>
            <person name="Chen H.Y."/>
            <person name="Chen S.E."/>
            <person name="Zhou L.G."/>
            <person name="Ni X.B."/>
            <person name="Tian J.H."/>
            <person name="Sheng Y."/>
            <person name="Liu T."/>
            <person name="Pan Y.S."/>
            <person name="Xia L.Y."/>
            <person name="Li J."/>
            <person name="Zhao F."/>
            <person name="Cao W.C."/>
        </authorList>
    </citation>
    <scope>NUCLEOTIDE SEQUENCE [LARGE SCALE GENOMIC DNA]</scope>
    <source>
        <strain evidence="7">HaeL-2018</strain>
    </source>
</reference>
<accession>A0A9J6GQX5</accession>
<keyword evidence="2 5" id="KW-0812">Transmembrane</keyword>
<evidence type="ECO:0000256" key="3">
    <source>
        <dbReference type="ARBA" id="ARBA00022989"/>
    </source>
</evidence>
<evidence type="ECO:0000256" key="1">
    <source>
        <dbReference type="ARBA" id="ARBA00004141"/>
    </source>
</evidence>
<feature type="domain" description="Major facilitator superfamily (MFS) profile" evidence="6">
    <location>
        <begin position="1"/>
        <end position="97"/>
    </location>
</feature>
<dbReference type="InterPro" id="IPR005828">
    <property type="entry name" value="MFS_sugar_transport-like"/>
</dbReference>